<organism evidence="1">
    <name type="scientific">Homo sapiens</name>
    <name type="common">Human</name>
    <dbReference type="NCBI Taxonomy" id="9606"/>
    <lineage>
        <taxon>Eukaryota</taxon>
        <taxon>Metazoa</taxon>
        <taxon>Chordata</taxon>
        <taxon>Craniata</taxon>
        <taxon>Vertebrata</taxon>
        <taxon>Euteleostomi</taxon>
        <taxon>Mammalia</taxon>
        <taxon>Eutheria</taxon>
        <taxon>Euarchontoglires</taxon>
        <taxon>Primates</taxon>
        <taxon>Haplorrhini</taxon>
        <taxon>Catarrhini</taxon>
        <taxon>Hominidae</taxon>
        <taxon>Homo</taxon>
    </lineage>
</organism>
<name>L8E9S0_HUMAN</name>
<dbReference type="OrthoDB" id="19742at2759"/>
<protein>
    <submittedName>
        <fullName evidence="1">Alternative protein PABPC4L</fullName>
    </submittedName>
</protein>
<accession>L8E9S0</accession>
<sequence length="43" mass="4616">MWVTYMQMSPRTCCSGSSALWGLCCPSAFAGTRSPAALWAMPT</sequence>
<dbReference type="AlphaFoldDB" id="L8E9S0"/>
<gene>
    <name evidence="1" type="primary">PABPC4L</name>
</gene>
<dbReference type="ChiTaRS" id="PABPC4L">
    <property type="organism name" value="human"/>
</dbReference>
<proteinExistence type="predicted"/>
<reference evidence="1" key="1">
    <citation type="journal article" date="2013" name="PLoS ONE">
        <title>Direct detection of alternative open reading frames translation products in human significantly expands the proteome.</title>
        <authorList>
            <person name="Vanderperre B."/>
            <person name="Lucier J.-F."/>
            <person name="Motard J."/>
            <person name="Tremblay G."/>
            <person name="Vanderperre S."/>
            <person name="Wisztorski M."/>
            <person name="Salzet M."/>
            <person name="Boisvert F.-M."/>
            <person name="Roucou X."/>
        </authorList>
    </citation>
    <scope>NUCLEOTIDE SEQUENCE</scope>
</reference>
<evidence type="ECO:0000313" key="1">
    <source>
        <dbReference type="EMBL" id="CCQ43093.1"/>
    </source>
</evidence>
<dbReference type="EMBL" id="HF583596">
    <property type="protein sequence ID" value="CCQ43093.1"/>
    <property type="molecule type" value="Genomic_DNA"/>
</dbReference>